<evidence type="ECO:0000313" key="3">
    <source>
        <dbReference type="EMBL" id="MDP9890765.1"/>
    </source>
</evidence>
<dbReference type="InterPro" id="IPR034904">
    <property type="entry name" value="FSCA_dom_sf"/>
</dbReference>
<gene>
    <name evidence="3" type="ORF">J2X98_004379</name>
</gene>
<name>A0ABT9RZU3_9MICC</name>
<proteinExistence type="predicted"/>
<comment type="caution">
    <text evidence="3">The sequence shown here is derived from an EMBL/GenBank/DDBJ whole genome shotgun (WGS) entry which is preliminary data.</text>
</comment>
<feature type="region of interest" description="Disordered" evidence="1">
    <location>
        <begin position="254"/>
        <end position="284"/>
    </location>
</feature>
<dbReference type="EMBL" id="JAUSRE010000037">
    <property type="protein sequence ID" value="MDP9890765.1"/>
    <property type="molecule type" value="Genomic_DNA"/>
</dbReference>
<feature type="domain" description="MIP18 family-like" evidence="2">
    <location>
        <begin position="31"/>
        <end position="106"/>
    </location>
</feature>
<evidence type="ECO:0000259" key="2">
    <source>
        <dbReference type="Pfam" id="PF01883"/>
    </source>
</evidence>
<reference evidence="3 4" key="1">
    <citation type="submission" date="2023-07" db="EMBL/GenBank/DDBJ databases">
        <title>Sorghum-associated microbial communities from plants grown in Nebraska, USA.</title>
        <authorList>
            <person name="Schachtman D."/>
        </authorList>
    </citation>
    <scope>NUCLEOTIDE SEQUENCE [LARGE SCALE GENOMIC DNA]</scope>
    <source>
        <strain evidence="3 4">CC222</strain>
    </source>
</reference>
<sequence>MTTALTDHPVRDAGAGDARVLDVEVQHVAVQEVKRALGTVLDPELDEPITDLGFVRSIDVTGAPDGAEVTVHLRLPTSFCSPNFAYLMASDSKDAIAALPGVGRVVVELDDHHDSALINAGLAADAGYRGTFGHEAEDSLDGLRALFRRKAHTAAMERCLTEQLRADPALTEANVGTVRLGDLPAGRTKDALVRRRDALGLPTEPAAVVLVDHDGHPYPAEQVPMALRRARSTRISIDGNAHFCRGLLRTRYEGSGADQADRPEGAEPADDHHLLPFTVKETHP</sequence>
<accession>A0ABT9RZU3</accession>
<dbReference type="Pfam" id="PF01883">
    <property type="entry name" value="FeS_assembly_P"/>
    <property type="match status" value="1"/>
</dbReference>
<keyword evidence="4" id="KW-1185">Reference proteome</keyword>
<organism evidence="3 4">
    <name type="scientific">Pseudarthrobacter enclensis</name>
    <dbReference type="NCBI Taxonomy" id="993070"/>
    <lineage>
        <taxon>Bacteria</taxon>
        <taxon>Bacillati</taxon>
        <taxon>Actinomycetota</taxon>
        <taxon>Actinomycetes</taxon>
        <taxon>Micrococcales</taxon>
        <taxon>Micrococcaceae</taxon>
        <taxon>Pseudarthrobacter</taxon>
    </lineage>
</organism>
<protein>
    <submittedName>
        <fullName evidence="3">Metal-sulfur cluster biosynthetic enzyme</fullName>
    </submittedName>
</protein>
<dbReference type="RefSeq" id="WP_307312359.1">
    <property type="nucleotide sequence ID" value="NZ_JAUSRE010000037.1"/>
</dbReference>
<evidence type="ECO:0000256" key="1">
    <source>
        <dbReference type="SAM" id="MobiDB-lite"/>
    </source>
</evidence>
<dbReference type="SUPFAM" id="SSF117916">
    <property type="entry name" value="Fe-S cluster assembly (FSCA) domain-like"/>
    <property type="match status" value="1"/>
</dbReference>
<dbReference type="Proteomes" id="UP001226577">
    <property type="component" value="Unassembled WGS sequence"/>
</dbReference>
<feature type="compositionally biased region" description="Basic and acidic residues" evidence="1">
    <location>
        <begin position="259"/>
        <end position="284"/>
    </location>
</feature>
<dbReference type="Gene3D" id="3.30.300.130">
    <property type="entry name" value="Fe-S cluster assembly (FSCA)"/>
    <property type="match status" value="1"/>
</dbReference>
<evidence type="ECO:0000313" key="4">
    <source>
        <dbReference type="Proteomes" id="UP001226577"/>
    </source>
</evidence>
<dbReference type="InterPro" id="IPR002744">
    <property type="entry name" value="MIP18-like"/>
</dbReference>